<keyword evidence="4 9" id="KW-0507">mRNA processing</keyword>
<feature type="domain" description="Suppressor of forked" evidence="11">
    <location>
        <begin position="269"/>
        <end position="858"/>
    </location>
</feature>
<feature type="compositionally biased region" description="Low complexity" evidence="10">
    <location>
        <begin position="73"/>
        <end position="86"/>
    </location>
</feature>
<evidence type="ECO:0000256" key="8">
    <source>
        <dbReference type="PROSITE-ProRule" id="PRU00339"/>
    </source>
</evidence>
<evidence type="ECO:0000256" key="6">
    <source>
        <dbReference type="ARBA" id="ARBA00023242"/>
    </source>
</evidence>
<dbReference type="OrthoDB" id="26282at2759"/>
<evidence type="ECO:0000256" key="5">
    <source>
        <dbReference type="ARBA" id="ARBA00022737"/>
    </source>
</evidence>
<feature type="region of interest" description="Disordered" evidence="10">
    <location>
        <begin position="125"/>
        <end position="172"/>
    </location>
</feature>
<organism evidence="12">
    <name type="scientific">Cryptococcus bacillisporus CA1280</name>
    <dbReference type="NCBI Taxonomy" id="1296109"/>
    <lineage>
        <taxon>Eukaryota</taxon>
        <taxon>Fungi</taxon>
        <taxon>Dikarya</taxon>
        <taxon>Basidiomycota</taxon>
        <taxon>Agaricomycotina</taxon>
        <taxon>Tremellomycetes</taxon>
        <taxon>Tremellales</taxon>
        <taxon>Cryptococcaceae</taxon>
        <taxon>Cryptococcus</taxon>
        <taxon>Cryptococcus gattii species complex</taxon>
    </lineage>
</organism>
<gene>
    <name evidence="12" type="ORF">I312_00417</name>
</gene>
<dbReference type="InterPro" id="IPR003107">
    <property type="entry name" value="HAT"/>
</dbReference>
<feature type="compositionally biased region" description="Low complexity" evidence="10">
    <location>
        <begin position="125"/>
        <end position="136"/>
    </location>
</feature>
<reference evidence="12" key="1">
    <citation type="submission" date="2015-01" db="EMBL/GenBank/DDBJ databases">
        <title>The Genome Sequence of Cryptococcus gattii CA1280.</title>
        <authorList>
            <consortium name="The Broad Institute Genomics Platform"/>
            <person name="Cuomo C."/>
            <person name="Litvintseva A."/>
            <person name="Chen Y."/>
            <person name="Heitman J."/>
            <person name="Sun S."/>
            <person name="Springer D."/>
            <person name="Dromer F."/>
            <person name="Young S."/>
            <person name="Zeng Q."/>
            <person name="Gargeya S."/>
            <person name="Abouelleil A."/>
            <person name="Alvarado L."/>
            <person name="Chapman S.B."/>
            <person name="Gainer-Dewar J."/>
            <person name="Goldberg J."/>
            <person name="Griggs A."/>
            <person name="Gujja S."/>
            <person name="Hansen M."/>
            <person name="Howarth C."/>
            <person name="Imamovic A."/>
            <person name="Larimer J."/>
            <person name="Murphy C."/>
            <person name="Naylor J."/>
            <person name="Pearson M."/>
            <person name="Priest M."/>
            <person name="Roberts A."/>
            <person name="Saif S."/>
            <person name="Shea T."/>
            <person name="Sykes S."/>
            <person name="Wortman J."/>
            <person name="Nusbaum C."/>
            <person name="Birren B."/>
        </authorList>
    </citation>
    <scope>NUCLEOTIDE SEQUENCE [LARGE SCALE GENOMIC DNA]</scope>
    <source>
        <strain evidence="12">CA1280</strain>
    </source>
</reference>
<feature type="region of interest" description="Disordered" evidence="10">
    <location>
        <begin position="31"/>
        <end position="103"/>
    </location>
</feature>
<evidence type="ECO:0000256" key="1">
    <source>
        <dbReference type="ARBA" id="ARBA00002863"/>
    </source>
</evidence>
<evidence type="ECO:0000256" key="7">
    <source>
        <dbReference type="ARBA" id="ARBA00026188"/>
    </source>
</evidence>
<keyword evidence="6 9" id="KW-0539">Nucleus</keyword>
<comment type="function">
    <text evidence="1 9">Component of the cleavage factor IA (CFIA) complex, which is involved in the endonucleolytic cleavage during polyadenylation-dependent pre-mRNA 3'-end formation.</text>
</comment>
<feature type="region of interest" description="Disordered" evidence="10">
    <location>
        <begin position="887"/>
        <end position="987"/>
    </location>
</feature>
<keyword evidence="8" id="KW-0802">TPR repeat</keyword>
<dbReference type="PANTHER" id="PTHR19980:SF0">
    <property type="entry name" value="CLEAVAGE STIMULATION FACTOR SUBUNIT 3"/>
    <property type="match status" value="1"/>
</dbReference>
<keyword evidence="5" id="KW-0677">Repeat</keyword>
<feature type="region of interest" description="Disordered" evidence="10">
    <location>
        <begin position="184"/>
        <end position="209"/>
    </location>
</feature>
<dbReference type="FunFam" id="1.25.40.1040:FF:000011">
    <property type="entry name" value="Related to RNA14-component of pre-mRNA 3`-end processing factor CF I"/>
    <property type="match status" value="1"/>
</dbReference>
<accession>A0A0D0TV54</accession>
<dbReference type="PANTHER" id="PTHR19980">
    <property type="entry name" value="RNA CLEAVAGE STIMULATION FACTOR"/>
    <property type="match status" value="1"/>
</dbReference>
<dbReference type="Gene3D" id="1.25.40.1040">
    <property type="match status" value="2"/>
</dbReference>
<evidence type="ECO:0000256" key="2">
    <source>
        <dbReference type="ARBA" id="ARBA00004496"/>
    </source>
</evidence>
<proteinExistence type="predicted"/>
<evidence type="ECO:0000259" key="11">
    <source>
        <dbReference type="Pfam" id="PF05843"/>
    </source>
</evidence>
<protein>
    <recommendedName>
        <fullName evidence="7 9">mRNA 3'-end-processing protein RNA14</fullName>
    </recommendedName>
</protein>
<dbReference type="GO" id="GO:0003729">
    <property type="term" value="F:mRNA binding"/>
    <property type="evidence" value="ECO:0007669"/>
    <property type="project" value="TreeGrafter"/>
</dbReference>
<evidence type="ECO:0000256" key="10">
    <source>
        <dbReference type="SAM" id="MobiDB-lite"/>
    </source>
</evidence>
<dbReference type="Pfam" id="PF05843">
    <property type="entry name" value="Suf"/>
    <property type="match status" value="1"/>
</dbReference>
<keyword evidence="3 9" id="KW-0963">Cytoplasm</keyword>
<dbReference type="GO" id="GO:0005737">
    <property type="term" value="C:cytoplasm"/>
    <property type="evidence" value="ECO:0007669"/>
    <property type="project" value="UniProtKB-SubCell"/>
</dbReference>
<dbReference type="SMART" id="SM00386">
    <property type="entry name" value="HAT"/>
    <property type="match status" value="6"/>
</dbReference>
<name>A0A0D0TV54_CRYGA</name>
<dbReference type="InterPro" id="IPR011990">
    <property type="entry name" value="TPR-like_helical_dom_sf"/>
</dbReference>
<feature type="region of interest" description="Disordered" evidence="10">
    <location>
        <begin position="1033"/>
        <end position="1069"/>
    </location>
</feature>
<dbReference type="InterPro" id="IPR019734">
    <property type="entry name" value="TPR_rpt"/>
</dbReference>
<dbReference type="GO" id="GO:0005634">
    <property type="term" value="C:nucleus"/>
    <property type="evidence" value="ECO:0007669"/>
    <property type="project" value="UniProtKB-SubCell"/>
</dbReference>
<evidence type="ECO:0000256" key="3">
    <source>
        <dbReference type="ARBA" id="ARBA00022490"/>
    </source>
</evidence>
<feature type="compositionally biased region" description="Polar residues" evidence="10">
    <location>
        <begin position="157"/>
        <end position="172"/>
    </location>
</feature>
<dbReference type="GO" id="GO:0180010">
    <property type="term" value="P:co-transcriptional mRNA 3'-end processing, cleavage and polyadenylation pathway"/>
    <property type="evidence" value="ECO:0007669"/>
    <property type="project" value="UniProtKB-UniRule"/>
</dbReference>
<dbReference type="SUPFAM" id="SSF48452">
    <property type="entry name" value="TPR-like"/>
    <property type="match status" value="2"/>
</dbReference>
<dbReference type="EMBL" id="KN847973">
    <property type="protein sequence ID" value="KIR50477.1"/>
    <property type="molecule type" value="Genomic_DNA"/>
</dbReference>
<dbReference type="AlphaFoldDB" id="A0A0D0TV54"/>
<feature type="compositionally biased region" description="Pro residues" evidence="10">
    <location>
        <begin position="1034"/>
        <end position="1045"/>
    </location>
</feature>
<dbReference type="HOGENOM" id="CLU_007630_0_0_1"/>
<feature type="repeat" description="TPR" evidence="8">
    <location>
        <begin position="555"/>
        <end position="588"/>
    </location>
</feature>
<feature type="compositionally biased region" description="Low complexity" evidence="10">
    <location>
        <begin position="184"/>
        <end position="195"/>
    </location>
</feature>
<sequence>MSEENPTDIVHQLQSIDSIEQDLADTAAAVVDAASQSHPPQHAAQDQKFQSTLLDNAEAIESVLESAIPPAPGSSSTAGASDAIGDNSFTTSGPAPFPDTVVAPSAANDEIGDVIVVETETPTTTNVVEAVVNPENDGNIPIESTEQSSEQPKEQPTEQSTEQPTEQPTGQLTEQPAVEIPLAPQSTPAAPATSAVENVSTTLEEDQPEQIMQTPVPIAHTEAPMPVVDMKTEEKPLIEHATWIPPQEIHSDVFLPEGLTEYSPSVSQNGELIKSWRADPGNPTLLLSLFNWAVQKTEVEDARAWYRVLAVDNPTATQPLLALINLELALSNFAEVEAIFASTLKGSAGITTAADVSIWTAYLHYIRRQNPLTEGSTNAADVRSTITEAYEFALRECGFDRESGDIWDEYIKFVATAPATNQWETQAKSDNLRKIYQRAVCIPLNNIEALWKSYDNFESSLNKLTAKKYLAEKSPAYMTARTALRELRALSDPIPKPILPPYPTFTEQDRQIVGAWKAYLRWEEGNPLVIENHTMLQSRIGYALRKCLGEMRHFAELWHYVASYYSKLGKQDEAAEILEAGVNACPKSFLLTFANAELQEERKAFPTCHSLYTTLISKLNPEVDELRQNVAREVEIARGPPIPGSEKAAAAAAVGDSIDVDGNDISDIQRLVEEREQRGELVAQRRGKDVEELMIGISVVWIMYMRFARRAEGIKAARGVFGKARKSPHLTWHVFEASALMEYHTNKDAAVAIRIFELGLKQFSEDVDYVIKYLQFLLSINDDNNARALFERSAVRITGDKARPLWDAWARYEYTYGDLSAVHKLEARFSEVFPEDAPLKRFAQRWSYNGIDQIAIRDLGFNRARKGVPVLPASTIAPTLPPPTASITAPVVAPAPIQPPQESYKRPAPEDITPRQPSSTEFSRSPKRHRAQSPPRRYAERDDRPPASRYRDSLPPVKAPSSIPPAHLGAGSTFATPPSGGYGADKDRSGLEKPLAWFMAQLPNARSFDGPIFRPDDIMKLFGGLSLPGAGMLPAPPISRGPAQPPMQSRGYYEPERDRRYGGNRGGRY</sequence>
<evidence type="ECO:0000256" key="4">
    <source>
        <dbReference type="ARBA" id="ARBA00022664"/>
    </source>
</evidence>
<feature type="compositionally biased region" description="Basic and acidic residues" evidence="10">
    <location>
        <begin position="903"/>
        <end position="913"/>
    </location>
</feature>
<dbReference type="PROSITE" id="PS50005">
    <property type="entry name" value="TPR"/>
    <property type="match status" value="1"/>
</dbReference>
<dbReference type="InterPro" id="IPR045243">
    <property type="entry name" value="Rna14-like"/>
</dbReference>
<dbReference type="InterPro" id="IPR008847">
    <property type="entry name" value="Suf"/>
</dbReference>
<evidence type="ECO:0000256" key="9">
    <source>
        <dbReference type="RuleBase" id="RU369035"/>
    </source>
</evidence>
<comment type="subcellular location">
    <subcellularLocation>
        <location evidence="2 9">Cytoplasm</location>
    </subcellularLocation>
    <subcellularLocation>
        <location evidence="9">Nucleus</location>
    </subcellularLocation>
    <text evidence="9">Nucleus and/or cytoplasm.</text>
</comment>
<evidence type="ECO:0000313" key="12">
    <source>
        <dbReference type="EMBL" id="KIR50477.1"/>
    </source>
</evidence>
<feature type="compositionally biased region" description="Basic and acidic residues" evidence="10">
    <location>
        <begin position="937"/>
        <end position="952"/>
    </location>
</feature>